<evidence type="ECO:0000313" key="3">
    <source>
        <dbReference type="EMBL" id="MFC5629060.1"/>
    </source>
</evidence>
<evidence type="ECO:0000313" key="4">
    <source>
        <dbReference type="Proteomes" id="UP001596143"/>
    </source>
</evidence>
<proteinExistence type="predicted"/>
<evidence type="ECO:0000256" key="2">
    <source>
        <dbReference type="SAM" id="Phobius"/>
    </source>
</evidence>
<organism evidence="3 4">
    <name type="scientific">Aliibacillus thermotolerans</name>
    <dbReference type="NCBI Taxonomy" id="1834418"/>
    <lineage>
        <taxon>Bacteria</taxon>
        <taxon>Bacillati</taxon>
        <taxon>Bacillota</taxon>
        <taxon>Bacilli</taxon>
        <taxon>Bacillales</taxon>
        <taxon>Bacillaceae</taxon>
        <taxon>Aliibacillus</taxon>
    </lineage>
</organism>
<sequence>MIANKKKVTQIHESYIQAKEQEERMMEKRRRGLFRRLIVLGSIGVILAAIFTVTLVSQTMTLHSINEEQAALQEQLEALQAEQARLEQDIENYNDLNYIADIARKDYYLTKPGETLFRVPEKSSD</sequence>
<keyword evidence="1" id="KW-0175">Coiled coil</keyword>
<gene>
    <name evidence="3" type="ORF">ACFPTR_09260</name>
</gene>
<feature type="transmembrane region" description="Helical" evidence="2">
    <location>
        <begin position="33"/>
        <end position="56"/>
    </location>
</feature>
<reference evidence="4" key="1">
    <citation type="journal article" date="2019" name="Int. J. Syst. Evol. Microbiol.">
        <title>The Global Catalogue of Microorganisms (GCM) 10K type strain sequencing project: providing services to taxonomists for standard genome sequencing and annotation.</title>
        <authorList>
            <consortium name="The Broad Institute Genomics Platform"/>
            <consortium name="The Broad Institute Genome Sequencing Center for Infectious Disease"/>
            <person name="Wu L."/>
            <person name="Ma J."/>
        </authorList>
    </citation>
    <scope>NUCLEOTIDE SEQUENCE [LARGE SCALE GENOMIC DNA]</scope>
    <source>
        <strain evidence="4">CGMCC 1.15790</strain>
    </source>
</reference>
<dbReference type="PANTHER" id="PTHR40027">
    <property type="entry name" value="CELL DIVISION PROTEIN DIVIC"/>
    <property type="match status" value="1"/>
</dbReference>
<accession>A0ABW0U8C8</accession>
<keyword evidence="4" id="KW-1185">Reference proteome</keyword>
<dbReference type="PANTHER" id="PTHR40027:SF1">
    <property type="entry name" value="CELL DIVISION PROTEIN DIVIC"/>
    <property type="match status" value="1"/>
</dbReference>
<dbReference type="InterPro" id="IPR039076">
    <property type="entry name" value="DivIC"/>
</dbReference>
<evidence type="ECO:0000256" key="1">
    <source>
        <dbReference type="SAM" id="Coils"/>
    </source>
</evidence>
<keyword evidence="2" id="KW-0472">Membrane</keyword>
<comment type="caution">
    <text evidence="3">The sequence shown here is derived from an EMBL/GenBank/DDBJ whole genome shotgun (WGS) entry which is preliminary data.</text>
</comment>
<keyword evidence="2" id="KW-1133">Transmembrane helix</keyword>
<keyword evidence="2" id="KW-0812">Transmembrane</keyword>
<dbReference type="Proteomes" id="UP001596143">
    <property type="component" value="Unassembled WGS sequence"/>
</dbReference>
<dbReference type="RefSeq" id="WP_270895758.1">
    <property type="nucleotide sequence ID" value="NZ_JBHSPF010000046.1"/>
</dbReference>
<protein>
    <submittedName>
        <fullName evidence="3">Septum formation initiator family protein</fullName>
    </submittedName>
</protein>
<dbReference type="EMBL" id="JBHSPF010000046">
    <property type="protein sequence ID" value="MFC5629060.1"/>
    <property type="molecule type" value="Genomic_DNA"/>
</dbReference>
<dbReference type="InterPro" id="IPR007060">
    <property type="entry name" value="FtsL/DivIC"/>
</dbReference>
<dbReference type="Pfam" id="PF04977">
    <property type="entry name" value="DivIC"/>
    <property type="match status" value="1"/>
</dbReference>
<name>A0ABW0U8C8_9BACI</name>
<feature type="coiled-coil region" evidence="1">
    <location>
        <begin position="62"/>
        <end position="96"/>
    </location>
</feature>